<dbReference type="GO" id="GO:0045666">
    <property type="term" value="P:positive regulation of neuron differentiation"/>
    <property type="evidence" value="ECO:0007669"/>
    <property type="project" value="InterPro"/>
</dbReference>
<dbReference type="GO" id="GO:0005634">
    <property type="term" value="C:nucleus"/>
    <property type="evidence" value="ECO:0007669"/>
    <property type="project" value="UniProtKB-SubCell"/>
</dbReference>
<evidence type="ECO:0000256" key="4">
    <source>
        <dbReference type="ARBA" id="ARBA00023163"/>
    </source>
</evidence>
<dbReference type="EMBL" id="CP012523">
    <property type="protein sequence ID" value="ALC38044.1"/>
    <property type="molecule type" value="Genomic_DNA"/>
</dbReference>
<dbReference type="Proteomes" id="UP000494163">
    <property type="component" value="Chromosome 2L"/>
</dbReference>
<reference evidence="7 8" key="1">
    <citation type="submission" date="2015-08" db="EMBL/GenBank/DDBJ databases">
        <title>Ancestral chromatin configuration constrains chromatin evolution on differentiating sex chromosomes in Drosophila.</title>
        <authorList>
            <person name="Zhou Q."/>
            <person name="Bachtrog D."/>
        </authorList>
    </citation>
    <scope>NUCLEOTIDE SEQUENCE [LARGE SCALE GENOMIC DNA]</scope>
    <source>
        <tissue evidence="7">Whole larvae</tissue>
    </source>
</reference>
<keyword evidence="4" id="KW-0804">Transcription</keyword>
<dbReference type="SMART" id="SM01025">
    <property type="entry name" value="BEN"/>
    <property type="match status" value="1"/>
</dbReference>
<gene>
    <name evidence="7" type="ORF">Dbus_chr2Lg129</name>
</gene>
<keyword evidence="8" id="KW-1185">Reference proteome</keyword>
<dbReference type="GO" id="GO:0003714">
    <property type="term" value="F:transcription corepressor activity"/>
    <property type="evidence" value="ECO:0007669"/>
    <property type="project" value="InterPro"/>
</dbReference>
<sequence>MSHVDKATQTLGSDIFESMQFRLQELQSILNASASKEVEVEMIEHSVVEKIGIGPNKTNVDRMCFKKIKWDCYSLATRALLDAVFDKQTLATKTLSGIKKRSKSRIRSKELELDPVKVNDIVQLVKQKCNVDEWSIRRIISIKCSDTANTKRFNPQPSEC</sequence>
<dbReference type="SMR" id="A0A0M5J8K7"/>
<evidence type="ECO:0000256" key="3">
    <source>
        <dbReference type="ARBA" id="ARBA00023015"/>
    </source>
</evidence>
<name>A0A0M5J8K7_DROBS</name>
<dbReference type="GO" id="GO:0045746">
    <property type="term" value="P:negative regulation of Notch signaling pathway"/>
    <property type="evidence" value="ECO:0007669"/>
    <property type="project" value="InterPro"/>
</dbReference>
<dbReference type="PANTHER" id="PTHR35346">
    <property type="entry name" value="BEN DOMAIN-CONTAINING PROTEIN 6"/>
    <property type="match status" value="1"/>
</dbReference>
<evidence type="ECO:0000256" key="5">
    <source>
        <dbReference type="ARBA" id="ARBA00023242"/>
    </source>
</evidence>
<dbReference type="PROSITE" id="PS51457">
    <property type="entry name" value="BEN"/>
    <property type="match status" value="1"/>
</dbReference>
<dbReference type="STRING" id="30019.A0A0M5J8K7"/>
<evidence type="ECO:0000256" key="2">
    <source>
        <dbReference type="ARBA" id="ARBA00022491"/>
    </source>
</evidence>
<keyword evidence="5" id="KW-0539">Nucleus</keyword>
<dbReference type="AlphaFoldDB" id="A0A0M5J8K7"/>
<evidence type="ECO:0000259" key="6">
    <source>
        <dbReference type="PROSITE" id="PS51457"/>
    </source>
</evidence>
<comment type="subcellular location">
    <subcellularLocation>
        <location evidence="1">Nucleus</location>
    </subcellularLocation>
</comment>
<dbReference type="InterPro" id="IPR018379">
    <property type="entry name" value="BEN_domain"/>
</dbReference>
<dbReference type="GO" id="GO:0003677">
    <property type="term" value="F:DNA binding"/>
    <property type="evidence" value="ECO:0007669"/>
    <property type="project" value="InterPro"/>
</dbReference>
<keyword evidence="2" id="KW-0678">Repressor</keyword>
<protein>
    <submittedName>
        <fullName evidence="7">Maker385</fullName>
    </submittedName>
</protein>
<keyword evidence="3" id="KW-0805">Transcription regulation</keyword>
<dbReference type="OMA" id="WDCYSLA"/>
<evidence type="ECO:0000313" key="8">
    <source>
        <dbReference type="Proteomes" id="UP000494163"/>
    </source>
</evidence>
<evidence type="ECO:0000256" key="1">
    <source>
        <dbReference type="ARBA" id="ARBA00004123"/>
    </source>
</evidence>
<dbReference type="PANTHER" id="PTHR35346:SF1">
    <property type="entry name" value="BEN DOMAIN-CONTAINING PROTEIN 6"/>
    <property type="match status" value="1"/>
</dbReference>
<proteinExistence type="predicted"/>
<organism evidence="7 8">
    <name type="scientific">Drosophila busckii</name>
    <name type="common">Fruit fly</name>
    <dbReference type="NCBI Taxonomy" id="30019"/>
    <lineage>
        <taxon>Eukaryota</taxon>
        <taxon>Metazoa</taxon>
        <taxon>Ecdysozoa</taxon>
        <taxon>Arthropoda</taxon>
        <taxon>Hexapoda</taxon>
        <taxon>Insecta</taxon>
        <taxon>Pterygota</taxon>
        <taxon>Neoptera</taxon>
        <taxon>Endopterygota</taxon>
        <taxon>Diptera</taxon>
        <taxon>Brachycera</taxon>
        <taxon>Muscomorpha</taxon>
        <taxon>Ephydroidea</taxon>
        <taxon>Drosophilidae</taxon>
        <taxon>Drosophila</taxon>
    </lineage>
</organism>
<dbReference type="InterPro" id="IPR037496">
    <property type="entry name" value="BEND6-like"/>
</dbReference>
<evidence type="ECO:0000313" key="7">
    <source>
        <dbReference type="EMBL" id="ALC38044.1"/>
    </source>
</evidence>
<dbReference type="OrthoDB" id="8186171at2759"/>
<feature type="domain" description="BEN" evidence="6">
    <location>
        <begin position="54"/>
        <end position="151"/>
    </location>
</feature>
<dbReference type="Pfam" id="PF10523">
    <property type="entry name" value="BEN"/>
    <property type="match status" value="1"/>
</dbReference>
<accession>A0A0M5J8K7</accession>
<dbReference type="Gene3D" id="1.10.10.2590">
    <property type="entry name" value="BEN domain"/>
    <property type="match status" value="1"/>
</dbReference>